<name>A0A0A9F969_ARUDO</name>
<protein>
    <submittedName>
        <fullName evidence="1">Uncharacterized protein</fullName>
    </submittedName>
</protein>
<dbReference type="EMBL" id="GBRH01193078">
    <property type="protein sequence ID" value="JAE04818.1"/>
    <property type="molecule type" value="Transcribed_RNA"/>
</dbReference>
<accession>A0A0A9F969</accession>
<reference evidence="1" key="2">
    <citation type="journal article" date="2015" name="Data Brief">
        <title>Shoot transcriptome of the giant reed, Arundo donax.</title>
        <authorList>
            <person name="Barrero R.A."/>
            <person name="Guerrero F.D."/>
            <person name="Moolhuijzen P."/>
            <person name="Goolsby J.A."/>
            <person name="Tidwell J."/>
            <person name="Bellgard S.E."/>
            <person name="Bellgard M.I."/>
        </authorList>
    </citation>
    <scope>NUCLEOTIDE SEQUENCE</scope>
    <source>
        <tissue evidence="1">Shoot tissue taken approximately 20 cm above the soil surface</tissue>
    </source>
</reference>
<sequence length="64" mass="7349">MRSQQRLLFENKVASLGSRSVACIQQVKATVRQFAEYQKQIRTCEHLNRISANGCSLTRSSTRY</sequence>
<reference evidence="1" key="1">
    <citation type="submission" date="2014-09" db="EMBL/GenBank/DDBJ databases">
        <authorList>
            <person name="Magalhaes I.L.F."/>
            <person name="Oliveira U."/>
            <person name="Santos F.R."/>
            <person name="Vidigal T.H.D.A."/>
            <person name="Brescovit A.D."/>
            <person name="Santos A.J."/>
        </authorList>
    </citation>
    <scope>NUCLEOTIDE SEQUENCE</scope>
    <source>
        <tissue evidence="1">Shoot tissue taken approximately 20 cm above the soil surface</tissue>
    </source>
</reference>
<evidence type="ECO:0000313" key="1">
    <source>
        <dbReference type="EMBL" id="JAE04818.1"/>
    </source>
</evidence>
<organism evidence="1">
    <name type="scientific">Arundo donax</name>
    <name type="common">Giant reed</name>
    <name type="synonym">Donax arundinaceus</name>
    <dbReference type="NCBI Taxonomy" id="35708"/>
    <lineage>
        <taxon>Eukaryota</taxon>
        <taxon>Viridiplantae</taxon>
        <taxon>Streptophyta</taxon>
        <taxon>Embryophyta</taxon>
        <taxon>Tracheophyta</taxon>
        <taxon>Spermatophyta</taxon>
        <taxon>Magnoliopsida</taxon>
        <taxon>Liliopsida</taxon>
        <taxon>Poales</taxon>
        <taxon>Poaceae</taxon>
        <taxon>PACMAD clade</taxon>
        <taxon>Arundinoideae</taxon>
        <taxon>Arundineae</taxon>
        <taxon>Arundo</taxon>
    </lineage>
</organism>
<dbReference type="AlphaFoldDB" id="A0A0A9F969"/>
<proteinExistence type="predicted"/>